<keyword evidence="4" id="KW-0966">Cell projection</keyword>
<dbReference type="Gene3D" id="1.20.58.300">
    <property type="entry name" value="FlgN-like"/>
    <property type="match status" value="1"/>
</dbReference>
<organism evidence="4 5">
    <name type="scientific">Paenibacillus solani</name>
    <dbReference type="NCBI Taxonomy" id="1705565"/>
    <lineage>
        <taxon>Bacteria</taxon>
        <taxon>Bacillati</taxon>
        <taxon>Bacillota</taxon>
        <taxon>Bacilli</taxon>
        <taxon>Bacillales</taxon>
        <taxon>Paenibacillaceae</taxon>
        <taxon>Paenibacillus</taxon>
    </lineage>
</organism>
<name>A0A0M1N2M3_9BACL</name>
<evidence type="ECO:0000256" key="2">
    <source>
        <dbReference type="SAM" id="Coils"/>
    </source>
</evidence>
<dbReference type="InterPro" id="IPR036679">
    <property type="entry name" value="FlgN-like_sf"/>
</dbReference>
<gene>
    <name evidence="4" type="ORF">AM231_27080</name>
</gene>
<proteinExistence type="predicted"/>
<dbReference type="InterPro" id="IPR007809">
    <property type="entry name" value="FlgN-like"/>
</dbReference>
<feature type="region of interest" description="Disordered" evidence="3">
    <location>
        <begin position="140"/>
        <end position="166"/>
    </location>
</feature>
<comment type="caution">
    <text evidence="4">The sequence shown here is derived from an EMBL/GenBank/DDBJ whole genome shotgun (WGS) entry which is preliminary data.</text>
</comment>
<dbReference type="PATRIC" id="fig|1705565.3.peg.1641"/>
<evidence type="ECO:0000256" key="1">
    <source>
        <dbReference type="ARBA" id="ARBA00022795"/>
    </source>
</evidence>
<accession>A0A0M1N2M3</accession>
<keyword evidence="4" id="KW-0969">Cilium</keyword>
<keyword evidence="1" id="KW-1005">Bacterial flagellum biogenesis</keyword>
<reference evidence="5" key="1">
    <citation type="submission" date="2015-08" db="EMBL/GenBank/DDBJ databases">
        <title>Genome sequencing project for genomic taxonomy and phylogenomics of Bacillus-like bacteria.</title>
        <authorList>
            <person name="Liu B."/>
            <person name="Wang J."/>
            <person name="Zhu Y."/>
            <person name="Liu G."/>
            <person name="Chen Q."/>
            <person name="Chen Z."/>
            <person name="Lan J."/>
            <person name="Che J."/>
            <person name="Ge C."/>
            <person name="Shi H."/>
            <person name="Pan Z."/>
            <person name="Liu X."/>
        </authorList>
    </citation>
    <scope>NUCLEOTIDE SEQUENCE [LARGE SCALE GENOMIC DNA]</scope>
    <source>
        <strain evidence="5">FJAT-22460</strain>
    </source>
</reference>
<evidence type="ECO:0000256" key="3">
    <source>
        <dbReference type="SAM" id="MobiDB-lite"/>
    </source>
</evidence>
<dbReference type="GO" id="GO:0044780">
    <property type="term" value="P:bacterial-type flagellum assembly"/>
    <property type="evidence" value="ECO:0007669"/>
    <property type="project" value="InterPro"/>
</dbReference>
<dbReference type="Proteomes" id="UP000036932">
    <property type="component" value="Unassembled WGS sequence"/>
</dbReference>
<dbReference type="AlphaFoldDB" id="A0A0M1N2M3"/>
<dbReference type="SUPFAM" id="SSF140566">
    <property type="entry name" value="FlgN-like"/>
    <property type="match status" value="1"/>
</dbReference>
<keyword evidence="5" id="KW-1185">Reference proteome</keyword>
<evidence type="ECO:0000313" key="5">
    <source>
        <dbReference type="Proteomes" id="UP000036932"/>
    </source>
</evidence>
<dbReference type="RefSeq" id="WP_054405405.1">
    <property type="nucleotide sequence ID" value="NZ_LIUT01000008.1"/>
</dbReference>
<keyword evidence="2" id="KW-0175">Coiled coil</keyword>
<feature type="compositionally biased region" description="Polar residues" evidence="3">
    <location>
        <begin position="144"/>
        <end position="156"/>
    </location>
</feature>
<evidence type="ECO:0000313" key="4">
    <source>
        <dbReference type="EMBL" id="KOR76285.1"/>
    </source>
</evidence>
<protein>
    <submittedName>
        <fullName evidence="4">Flagellar biosynthesis protein FlgN</fullName>
    </submittedName>
</protein>
<keyword evidence="4" id="KW-0282">Flagellum</keyword>
<dbReference type="Pfam" id="PF05130">
    <property type="entry name" value="FlgN"/>
    <property type="match status" value="1"/>
</dbReference>
<dbReference type="EMBL" id="LIUT01000008">
    <property type="protein sequence ID" value="KOR76285.1"/>
    <property type="molecule type" value="Genomic_DNA"/>
</dbReference>
<sequence length="166" mass="18973">MNVTAFNDVLEKLNSVYRDMLELAELKRQAIIDNDVDSIIQLMTRETKGVKAIEQLETQRQEMVNAFLQSRGIKSQLQLTMTELVRLVFDQDEKARLMQIQTRLSETLNDLKEKNNLNQHLMKQSLDFIDLSLDLLTGKPAQDMTYQPPTKRSSGAGSPGIFDTRA</sequence>
<dbReference type="OrthoDB" id="2660802at2"/>
<feature type="coiled-coil region" evidence="2">
    <location>
        <begin position="94"/>
        <end position="124"/>
    </location>
</feature>